<organism evidence="1 2">
    <name type="scientific">Methylomonas rapida</name>
    <dbReference type="NCBI Taxonomy" id="2963939"/>
    <lineage>
        <taxon>Bacteria</taxon>
        <taxon>Pseudomonadati</taxon>
        <taxon>Pseudomonadota</taxon>
        <taxon>Gammaproteobacteria</taxon>
        <taxon>Methylococcales</taxon>
        <taxon>Methylococcaceae</taxon>
        <taxon>Methylomonas</taxon>
    </lineage>
</organism>
<accession>A0ABY7GNT4</accession>
<gene>
    <name evidence="1" type="ORF">NM686_006510</name>
</gene>
<sequence length="631" mass="72402">MTSIEIKDIFSFTNFDKNFQINYSSRSFLDNDILKFIVEKTQDFDAIFIRAKTTKKVEIKLDKDYTIEKIDLGGYLAKPKNSEGKVLWIPITPKQLKLNSQQQILDEKPAELISISWQKENGSITFSAQPDTELDFVIWRFPSSIIDPGFLTLNSIESQHYFLWGSHANVSKPSDLYRHLFFGSVYDLRYSWPQNKRCFSENEAHALYTIYSGLEKSTGKSIYRCFQLQLILSVIHRQSDDGGWYHGMWTDDAECHYRLHTSGIHMLLDEYARSKCPTVKIALEKAVNFLSKTIDQLDCGAWFLHDSLELTEAAMNKGPFRWIANKTLGKRVSNMLVLNTHLDSTIAINRYAKLTGDSQYDELIASALHSTRTVLSLKPAEWLYKPLFWAIGLTMLPTETAKRLPLPIRAIKRIASEYLIKMLPDIKARFPRLVMPNGYIDRELSLRTWAIDYQTINLMDLCRYARAFPGQLDDSILGKALEFTQTSGLIKRYQELPSGKQYAPGFWVEALYHRCLAKPDMKYRHWLAEGIIQNKASGLGFSPSLFGANGEAVPFENQIPLPELNNSEIFAVNLSYDKTIEYLLINLSEQDIAIPEKNTIINELNWSDLKGKHIDSNKLHIKGSSWIIGKK</sequence>
<reference evidence="1" key="1">
    <citation type="submission" date="2022-11" db="EMBL/GenBank/DDBJ databases">
        <title>Methylomonas rapida sp. nov., Carotenoid-Producing Obligate Methanotrophs with High Growth Characteristics and Biotechnological Potential.</title>
        <authorList>
            <person name="Tikhonova E.N."/>
            <person name="Suleimanov R.Z."/>
            <person name="Miroshnikov K."/>
            <person name="Oshkin I.Y."/>
            <person name="Belova S.E."/>
            <person name="Danilova O.V."/>
            <person name="Ashikhmin A."/>
            <person name="Konopkin A."/>
            <person name="But S.Y."/>
            <person name="Khmelenina V.N."/>
            <person name="Kuznetsov N."/>
            <person name="Pimenov N.V."/>
            <person name="Dedysh S.N."/>
        </authorList>
    </citation>
    <scope>NUCLEOTIDE SEQUENCE</scope>
    <source>
        <strain evidence="1">MP1</strain>
    </source>
</reference>
<dbReference type="RefSeq" id="WP_255187070.1">
    <property type="nucleotide sequence ID" value="NZ_CP113517.1"/>
</dbReference>
<name>A0ABY7GNT4_9GAMM</name>
<dbReference type="EMBL" id="CP113517">
    <property type="protein sequence ID" value="WAR46165.1"/>
    <property type="molecule type" value="Genomic_DNA"/>
</dbReference>
<dbReference type="Proteomes" id="UP001162780">
    <property type="component" value="Chromosome"/>
</dbReference>
<keyword evidence="2" id="KW-1185">Reference proteome</keyword>
<evidence type="ECO:0000313" key="1">
    <source>
        <dbReference type="EMBL" id="WAR46165.1"/>
    </source>
</evidence>
<protein>
    <submittedName>
        <fullName evidence="1">Uncharacterized protein</fullName>
    </submittedName>
</protein>
<evidence type="ECO:0000313" key="2">
    <source>
        <dbReference type="Proteomes" id="UP001162780"/>
    </source>
</evidence>
<proteinExistence type="predicted"/>